<dbReference type="InterPro" id="IPR003661">
    <property type="entry name" value="HisK_dim/P_dom"/>
</dbReference>
<dbReference type="SUPFAM" id="SSF55785">
    <property type="entry name" value="PYP-like sensor domain (PAS domain)"/>
    <property type="match status" value="1"/>
</dbReference>
<dbReference type="InterPro" id="IPR000014">
    <property type="entry name" value="PAS"/>
</dbReference>
<dbReference type="SMART" id="SM00091">
    <property type="entry name" value="PAS"/>
    <property type="match status" value="1"/>
</dbReference>
<dbReference type="Pfam" id="PF07494">
    <property type="entry name" value="Reg_prop"/>
    <property type="match status" value="1"/>
</dbReference>
<organism evidence="8 9">
    <name type="scientific">Anditalea andensis</name>
    <dbReference type="NCBI Taxonomy" id="1048983"/>
    <lineage>
        <taxon>Bacteria</taxon>
        <taxon>Pseudomonadati</taxon>
        <taxon>Bacteroidota</taxon>
        <taxon>Cytophagia</taxon>
        <taxon>Cytophagales</taxon>
        <taxon>Cytophagaceae</taxon>
        <taxon>Anditalea</taxon>
    </lineage>
</organism>
<dbReference type="NCBIfam" id="TIGR00229">
    <property type="entry name" value="sensory_box"/>
    <property type="match status" value="1"/>
</dbReference>
<dbReference type="PROSITE" id="PS50109">
    <property type="entry name" value="HIS_KIN"/>
    <property type="match status" value="1"/>
</dbReference>
<evidence type="ECO:0000256" key="4">
    <source>
        <dbReference type="ARBA" id="ARBA00022679"/>
    </source>
</evidence>
<keyword evidence="4" id="KW-0808">Transferase</keyword>
<dbReference type="InterPro" id="IPR011110">
    <property type="entry name" value="Reg_prop"/>
</dbReference>
<keyword evidence="5" id="KW-0418">Kinase</keyword>
<keyword evidence="6" id="KW-0812">Transmembrane</keyword>
<dbReference type="Gene3D" id="3.30.565.10">
    <property type="entry name" value="Histidine kinase-like ATPase, C-terminal domain"/>
    <property type="match status" value="1"/>
</dbReference>
<dbReference type="SMART" id="SM00388">
    <property type="entry name" value="HisKA"/>
    <property type="match status" value="1"/>
</dbReference>
<evidence type="ECO:0000256" key="1">
    <source>
        <dbReference type="ARBA" id="ARBA00000085"/>
    </source>
</evidence>
<name>A0A074L1N6_9BACT</name>
<dbReference type="Proteomes" id="UP000027821">
    <property type="component" value="Unassembled WGS sequence"/>
</dbReference>
<evidence type="ECO:0000256" key="3">
    <source>
        <dbReference type="ARBA" id="ARBA00022553"/>
    </source>
</evidence>
<dbReference type="Gene3D" id="2.60.40.10">
    <property type="entry name" value="Immunoglobulins"/>
    <property type="match status" value="1"/>
</dbReference>
<comment type="catalytic activity">
    <reaction evidence="1">
        <text>ATP + protein L-histidine = ADP + protein N-phospho-L-histidine.</text>
        <dbReference type="EC" id="2.7.13.3"/>
    </reaction>
</comment>
<dbReference type="InterPro" id="IPR035965">
    <property type="entry name" value="PAS-like_dom_sf"/>
</dbReference>
<dbReference type="Gene3D" id="1.10.287.130">
    <property type="match status" value="1"/>
</dbReference>
<dbReference type="PANTHER" id="PTHR43047">
    <property type="entry name" value="TWO-COMPONENT HISTIDINE PROTEIN KINASE"/>
    <property type="match status" value="1"/>
</dbReference>
<dbReference type="InterPro" id="IPR013783">
    <property type="entry name" value="Ig-like_fold"/>
</dbReference>
<feature type="domain" description="Histidine kinase" evidence="7">
    <location>
        <begin position="925"/>
        <end position="1141"/>
    </location>
</feature>
<evidence type="ECO:0000256" key="2">
    <source>
        <dbReference type="ARBA" id="ARBA00012438"/>
    </source>
</evidence>
<reference evidence="8 9" key="1">
    <citation type="submission" date="2014-04" db="EMBL/GenBank/DDBJ databases">
        <title>Characterization and application of a salt tolerant electro-active bacterium.</title>
        <authorList>
            <person name="Yang L."/>
            <person name="Wei S."/>
            <person name="Tay Q.X.M."/>
        </authorList>
    </citation>
    <scope>NUCLEOTIDE SEQUENCE [LARGE SCALE GENOMIC DNA]</scope>
    <source>
        <strain evidence="8 9">LY1</strain>
    </source>
</reference>
<evidence type="ECO:0000256" key="6">
    <source>
        <dbReference type="SAM" id="Phobius"/>
    </source>
</evidence>
<gene>
    <name evidence="8" type="ORF">EL17_06675</name>
</gene>
<dbReference type="InterPro" id="IPR036890">
    <property type="entry name" value="HATPase_C_sf"/>
</dbReference>
<dbReference type="SUPFAM" id="SSF63829">
    <property type="entry name" value="Calcium-dependent phosphotriesterase"/>
    <property type="match status" value="1"/>
</dbReference>
<keyword evidence="6" id="KW-0472">Membrane</keyword>
<comment type="caution">
    <text evidence="8">The sequence shown here is derived from an EMBL/GenBank/DDBJ whole genome shotgun (WGS) entry which is preliminary data.</text>
</comment>
<dbReference type="AlphaFoldDB" id="A0A074L1N6"/>
<dbReference type="EC" id="2.7.13.3" evidence="2"/>
<dbReference type="SUPFAM" id="SSF47384">
    <property type="entry name" value="Homodimeric domain of signal transducing histidine kinase"/>
    <property type="match status" value="1"/>
</dbReference>
<dbReference type="OrthoDB" id="9806995at2"/>
<evidence type="ECO:0000259" key="7">
    <source>
        <dbReference type="PROSITE" id="PS50109"/>
    </source>
</evidence>
<dbReference type="InterPro" id="IPR005467">
    <property type="entry name" value="His_kinase_dom"/>
</dbReference>
<dbReference type="InterPro" id="IPR036097">
    <property type="entry name" value="HisK_dim/P_sf"/>
</dbReference>
<dbReference type="STRING" id="1048983.EL17_06675"/>
<feature type="transmembrane region" description="Helical" evidence="6">
    <location>
        <begin position="737"/>
        <end position="757"/>
    </location>
</feature>
<dbReference type="FunFam" id="3.30.565.10:FF:000006">
    <property type="entry name" value="Sensor histidine kinase WalK"/>
    <property type="match status" value="1"/>
</dbReference>
<dbReference type="RefSeq" id="WP_035072379.1">
    <property type="nucleotide sequence ID" value="NZ_JMIH01000015.1"/>
</dbReference>
<dbReference type="EMBL" id="JMIH01000015">
    <property type="protein sequence ID" value="KEO74415.1"/>
    <property type="molecule type" value="Genomic_DNA"/>
</dbReference>
<dbReference type="Pfam" id="PF07495">
    <property type="entry name" value="Y_Y_Y"/>
    <property type="match status" value="1"/>
</dbReference>
<evidence type="ECO:0000313" key="9">
    <source>
        <dbReference type="Proteomes" id="UP000027821"/>
    </source>
</evidence>
<accession>A0A074L1N6</accession>
<evidence type="ECO:0000313" key="8">
    <source>
        <dbReference type="EMBL" id="KEO74415.1"/>
    </source>
</evidence>
<keyword evidence="9" id="KW-1185">Reference proteome</keyword>
<dbReference type="Gene3D" id="2.130.10.10">
    <property type="entry name" value="YVTN repeat-like/Quinoprotein amine dehydrogenase"/>
    <property type="match status" value="3"/>
</dbReference>
<dbReference type="eggNOG" id="COG3292">
    <property type="taxonomic scope" value="Bacteria"/>
</dbReference>
<keyword evidence="6" id="KW-1133">Transmembrane helix</keyword>
<dbReference type="InterPro" id="IPR015943">
    <property type="entry name" value="WD40/YVTN_repeat-like_dom_sf"/>
</dbReference>
<dbReference type="eggNOG" id="COG5002">
    <property type="taxonomic scope" value="Bacteria"/>
</dbReference>
<dbReference type="CDD" id="cd00082">
    <property type="entry name" value="HisKA"/>
    <property type="match status" value="1"/>
</dbReference>
<dbReference type="Pfam" id="PF13426">
    <property type="entry name" value="PAS_9"/>
    <property type="match status" value="1"/>
</dbReference>
<dbReference type="SMART" id="SM00387">
    <property type="entry name" value="HATPase_c"/>
    <property type="match status" value="1"/>
</dbReference>
<dbReference type="InterPro" id="IPR004358">
    <property type="entry name" value="Sig_transdc_His_kin-like_C"/>
</dbReference>
<sequence length="1147" mass="130059">MQKFFISLIFMFWVFTGFSQSFQQNKNIKGLNLPSNQILSLCQDDAGRIWVSTAKGIYYSDGITTYGIPDSIHQVLQNRPNTYVDTDGVIYMFNTERTKKIYYVSDYKWDELVIPGPVIEKVGSIGKVSVSVAYVNGNKNLFLVVPGFIAVYDFSSSKWDYRPYDVPTLGDFSSFYQSGDTTYFYFEKIILKLYNSEISSEENWSDLLDGPVYKVVLDAENTFYFLGHGKLAKGKEFKKPQDIIHSGFAQAKFGNHHYFDLKINDGKVFYYFNSHLYRHSSMDRLPLLISAEENLRIYLIQALLIDREDIIWIGSQRGLVNVPTLRFQNYTVRDGLLDNEVTAIYKDKPQKFYLGFNNGIQLWENNVLKTLDIFDHLKGTSGNRINNFTPTKKGIYFSAGQKGVGLINLSNNQVTYKTAPNGQGVQFTSIIDDHLYILAGSNVYKSHITGNNVFAQDVTSTIYSGQGEGNYLRKIDKLSDGKIIYLHSTSTSGIQEGLVESQHYLRVGGYDFLEIEEGVLLATEEGLKIYKQGKIEVFSVNNKTVDRPIFSLLQDERGAVWMGTDKGVYVLYNGYITWFDSSRGLVGDEVNRGAFIRGNPGRIWIGTEEGISIYRQDEDEELLASPIVKIENIRLLTDGEQSYSFSNIPYNHNNIQIDYLAVSFMQQNNLHIHYRLMGLSDKWETVIDPRSKQLIFENLPPGTYHLELKASLGGQFESPVVISDGFIIDQPYYYKPIFIFFVLVLFLALGFILNTLLNQFRNEMLLRKTISQKISEIQLAEEQFRNVWNSSKDGLCLSIISGKIIAINPAMTKLCGVPAKELKKGHLGEMFSDPNFYKNQEPYILESLHNHGKAGMTKELTMPFKNGPKTIELYSTMVDIKHGNDTVMLSVFRDITEKKNSEIQLRLAKEKAEESNQLKSRFLSNMSHEIRTPLNGILGSAENLIITNQDKPELLSGLEIILESGERLLKTINSILDMSKIESRTMETRMEKTNINDFISKILMPLKAAAMKKGLLLTAKFETKSFVAPIDKASLDMILNNIVSNAIKYSNKGLIQVKIKLLDQSLYIQVQDEGIGMSEDFLLKIFQPFQQESGGYARKFEGSGLGLSITKSLMDMLKGQIYITSSKGKGTTVTITLPLDLQITKEQ</sequence>
<dbReference type="GO" id="GO:0000155">
    <property type="term" value="F:phosphorelay sensor kinase activity"/>
    <property type="evidence" value="ECO:0007669"/>
    <property type="project" value="InterPro"/>
</dbReference>
<dbReference type="CDD" id="cd00130">
    <property type="entry name" value="PAS"/>
    <property type="match status" value="1"/>
</dbReference>
<keyword evidence="3" id="KW-0597">Phosphoprotein</keyword>
<dbReference type="Pfam" id="PF02518">
    <property type="entry name" value="HATPase_c"/>
    <property type="match status" value="1"/>
</dbReference>
<protein>
    <recommendedName>
        <fullName evidence="2">histidine kinase</fullName>
        <ecNumber evidence="2">2.7.13.3</ecNumber>
    </recommendedName>
</protein>
<dbReference type="InterPro" id="IPR011123">
    <property type="entry name" value="Y_Y_Y"/>
</dbReference>
<dbReference type="Gene3D" id="3.30.450.20">
    <property type="entry name" value="PAS domain"/>
    <property type="match status" value="1"/>
</dbReference>
<dbReference type="InterPro" id="IPR003594">
    <property type="entry name" value="HATPase_dom"/>
</dbReference>
<evidence type="ECO:0000256" key="5">
    <source>
        <dbReference type="ARBA" id="ARBA00022777"/>
    </source>
</evidence>
<proteinExistence type="predicted"/>
<dbReference type="PANTHER" id="PTHR43047:SF64">
    <property type="entry name" value="HISTIDINE KINASE CONTAINING CHEY-HOMOLOGOUS RECEIVER DOMAIN AND PAS DOMAIN-RELATED"/>
    <property type="match status" value="1"/>
</dbReference>
<dbReference type="PRINTS" id="PR00344">
    <property type="entry name" value="BCTRLSENSOR"/>
</dbReference>
<dbReference type="Pfam" id="PF00512">
    <property type="entry name" value="HisKA"/>
    <property type="match status" value="1"/>
</dbReference>
<dbReference type="SUPFAM" id="SSF55874">
    <property type="entry name" value="ATPase domain of HSP90 chaperone/DNA topoisomerase II/histidine kinase"/>
    <property type="match status" value="1"/>
</dbReference>